<keyword evidence="1" id="KW-0732">Signal</keyword>
<protein>
    <recommendedName>
        <fullName evidence="3">Lipoprotein</fullName>
    </recommendedName>
</protein>
<dbReference type="AlphaFoldDB" id="Q11IS2"/>
<sequence length="123" mass="13200" precursor="true">MKNTYAYSILAMAFVLLSCSEKAIVEGPIKVTSTRDALEVETDEPGDQKAFKVKVENIGVAPVDLTDGCFVLVGPDKYKIVANTPVLDRTILPGQILEGSVVFAGPRSIFSAREVKFSTSCGD</sequence>
<feature type="signal peptide" evidence="1">
    <location>
        <begin position="1"/>
        <end position="23"/>
    </location>
</feature>
<name>Q11IS2_CHESB</name>
<proteinExistence type="predicted"/>
<dbReference type="OrthoDB" id="5593336at2"/>
<accession>Q11IS2</accession>
<evidence type="ECO:0000313" key="2">
    <source>
        <dbReference type="EMBL" id="ABG62703.1"/>
    </source>
</evidence>
<dbReference type="PROSITE" id="PS51257">
    <property type="entry name" value="PROKAR_LIPOPROTEIN"/>
    <property type="match status" value="1"/>
</dbReference>
<evidence type="ECO:0000256" key="1">
    <source>
        <dbReference type="SAM" id="SignalP"/>
    </source>
</evidence>
<organism evidence="2">
    <name type="scientific">Chelativorans sp. (strain BNC1)</name>
    <dbReference type="NCBI Taxonomy" id="266779"/>
    <lineage>
        <taxon>Bacteria</taxon>
        <taxon>Pseudomonadati</taxon>
        <taxon>Pseudomonadota</taxon>
        <taxon>Alphaproteobacteria</taxon>
        <taxon>Hyphomicrobiales</taxon>
        <taxon>Phyllobacteriaceae</taxon>
        <taxon>Chelativorans</taxon>
    </lineage>
</organism>
<dbReference type="EMBL" id="CP000390">
    <property type="protein sequence ID" value="ABG62703.1"/>
    <property type="molecule type" value="Genomic_DNA"/>
</dbReference>
<dbReference type="KEGG" id="mes:Meso_1307"/>
<dbReference type="HOGENOM" id="CLU_2011186_0_0_5"/>
<evidence type="ECO:0008006" key="3">
    <source>
        <dbReference type="Google" id="ProtNLM"/>
    </source>
</evidence>
<feature type="chain" id="PRO_5004180377" description="Lipoprotein" evidence="1">
    <location>
        <begin position="24"/>
        <end position="123"/>
    </location>
</feature>
<gene>
    <name evidence="2" type="ordered locus">Meso_1307</name>
</gene>
<reference evidence="2" key="1">
    <citation type="submission" date="2006-06" db="EMBL/GenBank/DDBJ databases">
        <title>Complete sequence of chromosome of Chelativorans sp. BNC1.</title>
        <authorList>
            <consortium name="US DOE Joint Genome Institute"/>
            <person name="Copeland A."/>
            <person name="Lucas S."/>
            <person name="Lapidus A."/>
            <person name="Barry K."/>
            <person name="Detter J.C."/>
            <person name="Glavina del Rio T."/>
            <person name="Hammon N."/>
            <person name="Israni S."/>
            <person name="Dalin E."/>
            <person name="Tice H."/>
            <person name="Pitluck S."/>
            <person name="Chertkov O."/>
            <person name="Brettin T."/>
            <person name="Bruce D."/>
            <person name="Han C."/>
            <person name="Tapia R."/>
            <person name="Gilna P."/>
            <person name="Schmutz J."/>
            <person name="Larimer F."/>
            <person name="Land M."/>
            <person name="Hauser L."/>
            <person name="Kyrpides N."/>
            <person name="Mikhailova N."/>
            <person name="Richardson P."/>
        </authorList>
    </citation>
    <scope>NUCLEOTIDE SEQUENCE</scope>
    <source>
        <strain evidence="2">BNC1</strain>
    </source>
</reference>
<dbReference type="Gene3D" id="2.60.40.4110">
    <property type="entry name" value="Protein of unknown function DUF4354"/>
    <property type="match status" value="1"/>
</dbReference>